<evidence type="ECO:0000256" key="9">
    <source>
        <dbReference type="ARBA" id="ARBA00023098"/>
    </source>
</evidence>
<dbReference type="GO" id="GO:0003853">
    <property type="term" value="F:short-chain 2-methyl fatty acyl-CoA dehydrogenase activity"/>
    <property type="evidence" value="ECO:0007669"/>
    <property type="project" value="UniProtKB-EC"/>
</dbReference>
<dbReference type="PANTHER" id="PTHR43884">
    <property type="entry name" value="ACYL-COA DEHYDROGENASE"/>
    <property type="match status" value="1"/>
</dbReference>
<keyword evidence="9" id="KW-0443">Lipid metabolism</keyword>
<evidence type="ECO:0000256" key="5">
    <source>
        <dbReference type="ARBA" id="ARBA00022630"/>
    </source>
</evidence>
<comment type="similarity">
    <text evidence="3 13">Belongs to the acyl-CoA dehydrogenase family.</text>
</comment>
<dbReference type="SUPFAM" id="SSF47203">
    <property type="entry name" value="Acyl-CoA dehydrogenase C-terminal domain-like"/>
    <property type="match status" value="1"/>
</dbReference>
<dbReference type="AlphaFoldDB" id="A0A427YIK7"/>
<dbReference type="STRING" id="1890683.A0A427YIK7"/>
<evidence type="ECO:0000256" key="3">
    <source>
        <dbReference type="ARBA" id="ARBA00009347"/>
    </source>
</evidence>
<dbReference type="FunFam" id="1.10.540.10:FF:000012">
    <property type="entry name" value="Acyl-CoA dehydrogenase short/branched chain"/>
    <property type="match status" value="1"/>
</dbReference>
<dbReference type="Gene3D" id="1.20.140.10">
    <property type="entry name" value="Butyryl-CoA Dehydrogenase, subunit A, domain 3"/>
    <property type="match status" value="1"/>
</dbReference>
<accession>A0A427YIK7</accession>
<feature type="domain" description="Acyl-CoA dehydrogenase/oxidase C-terminal" evidence="15">
    <location>
        <begin position="303"/>
        <end position="427"/>
    </location>
</feature>
<evidence type="ECO:0000313" key="19">
    <source>
        <dbReference type="Proteomes" id="UP000279259"/>
    </source>
</evidence>
<evidence type="ECO:0000256" key="11">
    <source>
        <dbReference type="ARBA" id="ARBA00039036"/>
    </source>
</evidence>
<dbReference type="InterPro" id="IPR006091">
    <property type="entry name" value="Acyl-CoA_Oxase/DH_mid-dom"/>
</dbReference>
<evidence type="ECO:0000256" key="10">
    <source>
        <dbReference type="ARBA" id="ARBA00037895"/>
    </source>
</evidence>
<dbReference type="Pfam" id="PF02770">
    <property type="entry name" value="Acyl-CoA_dh_M"/>
    <property type="match status" value="1"/>
</dbReference>
<dbReference type="Gene3D" id="1.10.540.10">
    <property type="entry name" value="Acyl-CoA dehydrogenase/oxidase, N-terminal domain"/>
    <property type="match status" value="1"/>
</dbReference>
<dbReference type="GO" id="GO:0050660">
    <property type="term" value="F:flavin adenine dinucleotide binding"/>
    <property type="evidence" value="ECO:0007669"/>
    <property type="project" value="InterPro"/>
</dbReference>
<dbReference type="Proteomes" id="UP000279259">
    <property type="component" value="Unassembled WGS sequence"/>
</dbReference>
<dbReference type="OrthoDB" id="10262177at2759"/>
<proteinExistence type="inferred from homology"/>
<organism evidence="18 19">
    <name type="scientific">Saitozyma podzolica</name>
    <dbReference type="NCBI Taxonomy" id="1890683"/>
    <lineage>
        <taxon>Eukaryota</taxon>
        <taxon>Fungi</taxon>
        <taxon>Dikarya</taxon>
        <taxon>Basidiomycota</taxon>
        <taxon>Agaricomycotina</taxon>
        <taxon>Tremellomycetes</taxon>
        <taxon>Tremellales</taxon>
        <taxon>Trimorphomycetaceae</taxon>
        <taxon>Saitozyma</taxon>
    </lineage>
</organism>
<evidence type="ECO:0000256" key="12">
    <source>
        <dbReference type="ARBA" id="ARBA00048235"/>
    </source>
</evidence>
<dbReference type="Pfam" id="PF02771">
    <property type="entry name" value="Acyl-CoA_dh_N"/>
    <property type="match status" value="1"/>
</dbReference>
<comment type="pathway">
    <text evidence="10">Amino-acid degradation; L-isoleucine degradation.</text>
</comment>
<evidence type="ECO:0000256" key="7">
    <source>
        <dbReference type="ARBA" id="ARBA00022832"/>
    </source>
</evidence>
<evidence type="ECO:0000259" key="17">
    <source>
        <dbReference type="Pfam" id="PF02771"/>
    </source>
</evidence>
<comment type="catalytic activity">
    <reaction evidence="12">
        <text>2-methylbutanoyl-CoA + oxidized [electron-transfer flavoprotein] + H(+) = (2E)-2-methylbut-2-enoyl-CoA + reduced [electron-transfer flavoprotein]</text>
        <dbReference type="Rhea" id="RHEA:43780"/>
        <dbReference type="Rhea" id="RHEA-COMP:10685"/>
        <dbReference type="Rhea" id="RHEA-COMP:10686"/>
        <dbReference type="ChEBI" id="CHEBI:15378"/>
        <dbReference type="ChEBI" id="CHEBI:57336"/>
        <dbReference type="ChEBI" id="CHEBI:57337"/>
        <dbReference type="ChEBI" id="CHEBI:57692"/>
        <dbReference type="ChEBI" id="CHEBI:58307"/>
        <dbReference type="EC" id="1.3.8.5"/>
    </reaction>
    <physiologicalReaction direction="left-to-right" evidence="12">
        <dbReference type="Rhea" id="RHEA:43781"/>
    </physiologicalReaction>
</comment>
<evidence type="ECO:0000313" key="18">
    <source>
        <dbReference type="EMBL" id="RSH90926.1"/>
    </source>
</evidence>
<protein>
    <recommendedName>
        <fullName evidence="11">short-chain 2-methylacyl-CoA dehydrogenase</fullName>
        <ecNumber evidence="11">1.3.8.5</ecNumber>
    </recommendedName>
</protein>
<dbReference type="GO" id="GO:0005739">
    <property type="term" value="C:mitochondrion"/>
    <property type="evidence" value="ECO:0007669"/>
    <property type="project" value="TreeGrafter"/>
</dbReference>
<evidence type="ECO:0000256" key="6">
    <source>
        <dbReference type="ARBA" id="ARBA00022827"/>
    </source>
</evidence>
<dbReference type="PROSITE" id="PS00072">
    <property type="entry name" value="ACYL_COA_DH_1"/>
    <property type="match status" value="1"/>
</dbReference>
<evidence type="ECO:0000256" key="8">
    <source>
        <dbReference type="ARBA" id="ARBA00023002"/>
    </source>
</evidence>
<name>A0A427YIK7_9TREE</name>
<evidence type="ECO:0000259" key="16">
    <source>
        <dbReference type="Pfam" id="PF02770"/>
    </source>
</evidence>
<dbReference type="EMBL" id="RSCD01000009">
    <property type="protein sequence ID" value="RSH90926.1"/>
    <property type="molecule type" value="Genomic_DNA"/>
</dbReference>
<comment type="caution">
    <text evidence="18">The sequence shown here is derived from an EMBL/GenBank/DDBJ whole genome shotgun (WGS) entry which is preliminary data.</text>
</comment>
<feature type="domain" description="Acyl-CoA dehydrogenase/oxidase N-terminal" evidence="17">
    <location>
        <begin position="52"/>
        <end position="162"/>
    </location>
</feature>
<sequence length="471" mass="51651">MLSRTLRAAPLRSRLVSHAGASRAISASPIARGVQEITRPAIETPLSLWNFTEEENMLRETVKRFAEEVVGPRAHDMDEKEMMDPEVIQGLFDNGLMGIETPADLSGSECSFTSAIIAVEELARVDPSVAVLCDVHNTLVNTVLRLYGSKEIQEKWLPDLATSKVGSFCLTEPNAGSDAFALQTTAKLDKSGDFYVLNGSKCWISNSGEAETFLVFANVDPSKGYKGITCFALSKDMGVEIAKKEKKVSRARLDRVDASSGSDRLPRASCHSTTSRSPRRTSSERSARATRWVRRRHMSDGQIAIEILNEGRIGIAAQMIGLAQGAFDHAVGYAYQRKQFGKLVGDFQKMGHDFAEAAIKIEAARLLTYNAARLKEEGRPFTQQAAMAKYYASVIAQEVSGAAIEWTGGVGFTRDLPLEKFWRDSKIGGSPRWRNGAGLRSGADKSGAIYEGTNNIQLETIAKLIRKEYVQ</sequence>
<keyword evidence="5 13" id="KW-0285">Flavoprotein</keyword>
<dbReference type="InterPro" id="IPR037069">
    <property type="entry name" value="AcylCoA_DH/ox_N_sf"/>
</dbReference>
<reference evidence="18 19" key="1">
    <citation type="submission" date="2018-11" db="EMBL/GenBank/DDBJ databases">
        <title>Genome sequence of Saitozyma podzolica DSM 27192.</title>
        <authorList>
            <person name="Aliyu H."/>
            <person name="Gorte O."/>
            <person name="Ochsenreither K."/>
        </authorList>
    </citation>
    <scope>NUCLEOTIDE SEQUENCE [LARGE SCALE GENOMIC DNA]</scope>
    <source>
        <strain evidence="18 19">DSM 27192</strain>
    </source>
</reference>
<comment type="cofactor">
    <cofactor evidence="1 13">
        <name>FAD</name>
        <dbReference type="ChEBI" id="CHEBI:57692"/>
    </cofactor>
</comment>
<evidence type="ECO:0000256" key="14">
    <source>
        <dbReference type="SAM" id="MobiDB-lite"/>
    </source>
</evidence>
<dbReference type="PANTHER" id="PTHR43884:SF1">
    <property type="entry name" value="SHORT_BRANCHED CHAIN SPECIFIC ACYL-COA DEHYDROGENASE, MITOCHONDRIAL"/>
    <property type="match status" value="1"/>
</dbReference>
<dbReference type="InterPro" id="IPR046373">
    <property type="entry name" value="Acyl-CoA_Oxase/DH_mid-dom_sf"/>
</dbReference>
<keyword evidence="8 13" id="KW-0560">Oxidoreductase</keyword>
<dbReference type="GO" id="GO:0006631">
    <property type="term" value="P:fatty acid metabolic process"/>
    <property type="evidence" value="ECO:0007669"/>
    <property type="project" value="UniProtKB-KW"/>
</dbReference>
<dbReference type="InterPro" id="IPR009100">
    <property type="entry name" value="AcylCoA_DH/oxidase_NM_dom_sf"/>
</dbReference>
<dbReference type="FunFam" id="1.20.140.10:FF:000004">
    <property type="entry name" value="Acyl-CoA dehydrogenase FadE25"/>
    <property type="match status" value="1"/>
</dbReference>
<dbReference type="SUPFAM" id="SSF56645">
    <property type="entry name" value="Acyl-CoA dehydrogenase NM domain-like"/>
    <property type="match status" value="1"/>
</dbReference>
<dbReference type="Gene3D" id="2.40.110.10">
    <property type="entry name" value="Butyryl-CoA Dehydrogenase, subunit A, domain 2"/>
    <property type="match status" value="1"/>
</dbReference>
<dbReference type="InterPro" id="IPR013786">
    <property type="entry name" value="AcylCoA_DH/ox_N"/>
</dbReference>
<dbReference type="InterPro" id="IPR006089">
    <property type="entry name" value="Acyl-CoA_DH_CS"/>
</dbReference>
<feature type="domain" description="Acyl-CoA oxidase/dehydrogenase middle" evidence="16">
    <location>
        <begin position="167"/>
        <end position="251"/>
    </location>
</feature>
<comment type="pathway">
    <text evidence="2">Lipid metabolism; mitochondrial fatty acid beta-oxidation.</text>
</comment>
<comment type="subunit">
    <text evidence="4">Homotetramer.</text>
</comment>
<evidence type="ECO:0000256" key="4">
    <source>
        <dbReference type="ARBA" id="ARBA00011881"/>
    </source>
</evidence>
<keyword evidence="19" id="KW-1185">Reference proteome</keyword>
<gene>
    <name evidence="18" type="ORF">EHS25_010102</name>
</gene>
<dbReference type="PROSITE" id="PS00073">
    <property type="entry name" value="ACYL_COA_DH_2"/>
    <property type="match status" value="1"/>
</dbReference>
<feature type="region of interest" description="Disordered" evidence="14">
    <location>
        <begin position="252"/>
        <end position="291"/>
    </location>
</feature>
<dbReference type="EC" id="1.3.8.5" evidence="11"/>
<evidence type="ECO:0000256" key="13">
    <source>
        <dbReference type="RuleBase" id="RU362125"/>
    </source>
</evidence>
<evidence type="ECO:0000256" key="1">
    <source>
        <dbReference type="ARBA" id="ARBA00001974"/>
    </source>
</evidence>
<dbReference type="Pfam" id="PF00441">
    <property type="entry name" value="Acyl-CoA_dh_1"/>
    <property type="match status" value="1"/>
</dbReference>
<keyword evidence="7" id="KW-0276">Fatty acid metabolism</keyword>
<evidence type="ECO:0000256" key="2">
    <source>
        <dbReference type="ARBA" id="ARBA00005198"/>
    </source>
</evidence>
<evidence type="ECO:0000259" key="15">
    <source>
        <dbReference type="Pfam" id="PF00441"/>
    </source>
</evidence>
<keyword evidence="6 13" id="KW-0274">FAD</keyword>
<dbReference type="InterPro" id="IPR009075">
    <property type="entry name" value="AcylCo_DH/oxidase_C"/>
</dbReference>
<dbReference type="InterPro" id="IPR036250">
    <property type="entry name" value="AcylCo_DH-like_C"/>
</dbReference>